<organism evidence="2 3">
    <name type="scientific">Portunus trituberculatus</name>
    <name type="common">Swimming crab</name>
    <name type="synonym">Neptunus trituberculatus</name>
    <dbReference type="NCBI Taxonomy" id="210409"/>
    <lineage>
        <taxon>Eukaryota</taxon>
        <taxon>Metazoa</taxon>
        <taxon>Ecdysozoa</taxon>
        <taxon>Arthropoda</taxon>
        <taxon>Crustacea</taxon>
        <taxon>Multicrustacea</taxon>
        <taxon>Malacostraca</taxon>
        <taxon>Eumalacostraca</taxon>
        <taxon>Eucarida</taxon>
        <taxon>Decapoda</taxon>
        <taxon>Pleocyemata</taxon>
        <taxon>Brachyura</taxon>
        <taxon>Eubrachyura</taxon>
        <taxon>Portunoidea</taxon>
        <taxon>Portunidae</taxon>
        <taxon>Portuninae</taxon>
        <taxon>Portunus</taxon>
    </lineage>
</organism>
<protein>
    <submittedName>
        <fullName evidence="2">Uncharacterized protein</fullName>
    </submittedName>
</protein>
<evidence type="ECO:0000313" key="3">
    <source>
        <dbReference type="Proteomes" id="UP000324222"/>
    </source>
</evidence>
<evidence type="ECO:0000313" key="2">
    <source>
        <dbReference type="EMBL" id="MPD06628.1"/>
    </source>
</evidence>
<feature type="compositionally biased region" description="Basic and acidic residues" evidence="1">
    <location>
        <begin position="9"/>
        <end position="30"/>
    </location>
</feature>
<feature type="region of interest" description="Disordered" evidence="1">
    <location>
        <begin position="1"/>
        <end position="38"/>
    </location>
</feature>
<proteinExistence type="predicted"/>
<sequence length="66" mass="7753">MTRWWSKARPGETQRGEMVEKGGERLDCGKGKRHQGPRRDWIAPAAAFFRRFGRLCKRVPNESRPR</sequence>
<keyword evidence="3" id="KW-1185">Reference proteome</keyword>
<reference evidence="2 3" key="1">
    <citation type="submission" date="2019-05" db="EMBL/GenBank/DDBJ databases">
        <title>Another draft genome of Portunus trituberculatus and its Hox gene families provides insights of decapod evolution.</title>
        <authorList>
            <person name="Jeong J.-H."/>
            <person name="Song I."/>
            <person name="Kim S."/>
            <person name="Choi T."/>
            <person name="Kim D."/>
            <person name="Ryu S."/>
            <person name="Kim W."/>
        </authorList>
    </citation>
    <scope>NUCLEOTIDE SEQUENCE [LARGE SCALE GENOMIC DNA]</scope>
    <source>
        <tissue evidence="2">Muscle</tissue>
    </source>
</reference>
<dbReference type="AlphaFoldDB" id="A0A5B7KMM7"/>
<dbReference type="Proteomes" id="UP000324222">
    <property type="component" value="Unassembled WGS sequence"/>
</dbReference>
<gene>
    <name evidence="2" type="ORF">E2C01_102452</name>
</gene>
<evidence type="ECO:0000256" key="1">
    <source>
        <dbReference type="SAM" id="MobiDB-lite"/>
    </source>
</evidence>
<name>A0A5B7KMM7_PORTR</name>
<dbReference type="EMBL" id="VSRR010152224">
    <property type="protein sequence ID" value="MPD06628.1"/>
    <property type="molecule type" value="Genomic_DNA"/>
</dbReference>
<comment type="caution">
    <text evidence="2">The sequence shown here is derived from an EMBL/GenBank/DDBJ whole genome shotgun (WGS) entry which is preliminary data.</text>
</comment>
<accession>A0A5B7KMM7</accession>